<dbReference type="InterPro" id="IPR027417">
    <property type="entry name" value="P-loop_NTPase"/>
</dbReference>
<dbReference type="Gene3D" id="3.40.50.300">
    <property type="entry name" value="P-loop containing nucleotide triphosphate hydrolases"/>
    <property type="match status" value="1"/>
</dbReference>
<protein>
    <recommendedName>
        <fullName evidence="4">lipoyl(octanoyl) transferase</fullName>
        <ecNumber evidence="4">2.3.1.181</ecNumber>
    </recommendedName>
    <alternativeName>
        <fullName evidence="10">Lipoate-protein ligase B</fullName>
    </alternativeName>
    <alternativeName>
        <fullName evidence="11">Lipoyl/octanoyl transferase</fullName>
    </alternativeName>
</protein>
<evidence type="ECO:0000313" key="12">
    <source>
        <dbReference type="EMBL" id="CAF2966480.1"/>
    </source>
</evidence>
<dbReference type="GO" id="GO:0033819">
    <property type="term" value="F:lipoyl(octanoyl) transferase activity"/>
    <property type="evidence" value="ECO:0007669"/>
    <property type="project" value="UniProtKB-EC"/>
</dbReference>
<evidence type="ECO:0000256" key="1">
    <source>
        <dbReference type="ARBA" id="ARBA00004305"/>
    </source>
</evidence>
<dbReference type="PANTHER" id="PTHR10993">
    <property type="entry name" value="OCTANOYLTRANSFERASE"/>
    <property type="match status" value="1"/>
</dbReference>
<proteinExistence type="inferred from homology"/>
<keyword evidence="13" id="KW-1185">Reference proteome</keyword>
<dbReference type="Pfam" id="PF05347">
    <property type="entry name" value="Complex1_LYR"/>
    <property type="match status" value="1"/>
</dbReference>
<dbReference type="UniPathway" id="UPA00538">
    <property type="reaction ID" value="UER00592"/>
</dbReference>
<name>A0A7R8CY26_LEPSM</name>
<evidence type="ECO:0000256" key="8">
    <source>
        <dbReference type="ARBA" id="ARBA00023315"/>
    </source>
</evidence>
<dbReference type="EMBL" id="HG994585">
    <property type="protein sequence ID" value="CAF2966480.1"/>
    <property type="molecule type" value="Genomic_DNA"/>
</dbReference>
<dbReference type="CDD" id="cd16444">
    <property type="entry name" value="LipB"/>
    <property type="match status" value="1"/>
</dbReference>
<keyword evidence="6" id="KW-0496">Mitochondrion</keyword>
<evidence type="ECO:0000313" key="13">
    <source>
        <dbReference type="Proteomes" id="UP000675881"/>
    </source>
</evidence>
<comment type="similarity">
    <text evidence="9">Belongs to the complex I LYR family. SDHAF1 subfamily.</text>
</comment>
<evidence type="ECO:0000256" key="3">
    <source>
        <dbReference type="ARBA" id="ARBA00007907"/>
    </source>
</evidence>
<dbReference type="InterPro" id="IPR000544">
    <property type="entry name" value="Octanoyltransferase"/>
</dbReference>
<dbReference type="SUPFAM" id="SSF52540">
    <property type="entry name" value="P-loop containing nucleoside triphosphate hydrolases"/>
    <property type="match status" value="1"/>
</dbReference>
<evidence type="ECO:0000256" key="11">
    <source>
        <dbReference type="ARBA" id="ARBA00033331"/>
    </source>
</evidence>
<evidence type="ECO:0000256" key="10">
    <source>
        <dbReference type="ARBA" id="ARBA00030797"/>
    </source>
</evidence>
<gene>
    <name evidence="12" type="ORF">LSAA_11304</name>
</gene>
<dbReference type="InterPro" id="IPR045295">
    <property type="entry name" value="Complex1_LYR_SDHAF1_LYRM8"/>
</dbReference>
<dbReference type="GO" id="GO:0005759">
    <property type="term" value="C:mitochondrial matrix"/>
    <property type="evidence" value="ECO:0007669"/>
    <property type="project" value="UniProtKB-SubCell"/>
</dbReference>
<dbReference type="PROSITE" id="PS51733">
    <property type="entry name" value="BPL_LPL_CATALYTIC"/>
    <property type="match status" value="1"/>
</dbReference>
<evidence type="ECO:0000256" key="4">
    <source>
        <dbReference type="ARBA" id="ARBA00012334"/>
    </source>
</evidence>
<dbReference type="InterPro" id="IPR008011">
    <property type="entry name" value="Complex1_LYR_dom"/>
</dbReference>
<dbReference type="SUPFAM" id="SSF55681">
    <property type="entry name" value="Class II aaRS and biotin synthetases"/>
    <property type="match status" value="1"/>
</dbReference>
<organism evidence="12 13">
    <name type="scientific">Lepeophtheirus salmonis</name>
    <name type="common">Salmon louse</name>
    <name type="synonym">Caligus salmonis</name>
    <dbReference type="NCBI Taxonomy" id="72036"/>
    <lineage>
        <taxon>Eukaryota</taxon>
        <taxon>Metazoa</taxon>
        <taxon>Ecdysozoa</taxon>
        <taxon>Arthropoda</taxon>
        <taxon>Crustacea</taxon>
        <taxon>Multicrustacea</taxon>
        <taxon>Hexanauplia</taxon>
        <taxon>Copepoda</taxon>
        <taxon>Siphonostomatoida</taxon>
        <taxon>Caligidae</taxon>
        <taxon>Lepeophtheirus</taxon>
    </lineage>
</organism>
<comment type="subcellular location">
    <subcellularLocation>
        <location evidence="1">Mitochondrion matrix</location>
    </subcellularLocation>
</comment>
<comment type="pathway">
    <text evidence="2">Protein modification; protein lipoylation via endogenous pathway; protein N(6)-(lipoyl)lysine from octanoyl-[acyl-carrier-protein]: step 1/2.</text>
</comment>
<dbReference type="InterPro" id="IPR045864">
    <property type="entry name" value="aa-tRNA-synth_II/BPL/LPL"/>
</dbReference>
<evidence type="ECO:0000256" key="2">
    <source>
        <dbReference type="ARBA" id="ARBA00004821"/>
    </source>
</evidence>
<dbReference type="GO" id="GO:0034553">
    <property type="term" value="P:mitochondrial respiratory chain complex II assembly"/>
    <property type="evidence" value="ECO:0007669"/>
    <property type="project" value="InterPro"/>
</dbReference>
<dbReference type="CDD" id="cd20268">
    <property type="entry name" value="Complex1_LYR_SDHAF1_LYRM8"/>
    <property type="match status" value="1"/>
</dbReference>
<dbReference type="OrthoDB" id="19908at2759"/>
<dbReference type="InterPro" id="IPR004143">
    <property type="entry name" value="BPL_LPL_catalytic"/>
</dbReference>
<dbReference type="AlphaFoldDB" id="A0A7R8CY26"/>
<dbReference type="GO" id="GO:0009249">
    <property type="term" value="P:protein lipoylation"/>
    <property type="evidence" value="ECO:0007669"/>
    <property type="project" value="InterPro"/>
</dbReference>
<comment type="similarity">
    <text evidence="3">Belongs to the LipB family.</text>
</comment>
<sequence>MTVNAAFRKAFEFPFRSNPNWYPGHMRKSLKQLQSLLSITDCVLEVHDARIPLSGRNVDFKRTLTGVRPHILVLNKADLSLHGNQDRKNLITQLKMQDPSLSEGGNDAMSRSKIQSQVLSLYKQCMRAGETKVGFNVSIRNEFKKNKTIPKTDSIYIEYLLRGGRMKYAEALKVQHRTVDQLKNNEITNHLLTLEHDPVYTIGIRSKDYDTQMEKALIKKTGADFVRTNRGGLSLSMVRANYGISNPTRSPHTGVWVGDNKICAMGVRNSEYVTYHGLALNCNTDLTWYKEIIPCGIEDKGVTSLSNELGRNVTLQDVLPAFRQEFKCVFNCDS</sequence>
<keyword evidence="5 12" id="KW-0808">Transferase</keyword>
<keyword evidence="7" id="KW-0143">Chaperone</keyword>
<dbReference type="PANTHER" id="PTHR10993:SF7">
    <property type="entry name" value="LIPOYLTRANSFERASE 2, MITOCHONDRIAL-RELATED"/>
    <property type="match status" value="1"/>
</dbReference>
<dbReference type="EC" id="2.3.1.181" evidence="4"/>
<dbReference type="Pfam" id="PF21948">
    <property type="entry name" value="LplA-B_cat"/>
    <property type="match status" value="2"/>
</dbReference>
<evidence type="ECO:0000256" key="5">
    <source>
        <dbReference type="ARBA" id="ARBA00022679"/>
    </source>
</evidence>
<reference evidence="12" key="1">
    <citation type="submission" date="2021-02" db="EMBL/GenBank/DDBJ databases">
        <authorList>
            <person name="Bekaert M."/>
        </authorList>
    </citation>
    <scope>NUCLEOTIDE SEQUENCE</scope>
    <source>
        <strain evidence="12">IoA-00</strain>
    </source>
</reference>
<dbReference type="Proteomes" id="UP000675881">
    <property type="component" value="Chromosome 6"/>
</dbReference>
<evidence type="ECO:0000256" key="9">
    <source>
        <dbReference type="ARBA" id="ARBA00025715"/>
    </source>
</evidence>
<dbReference type="Gene3D" id="3.30.930.10">
    <property type="entry name" value="Bira Bifunctional Protein, Domain 2"/>
    <property type="match status" value="2"/>
</dbReference>
<accession>A0A7R8CY26</accession>
<keyword evidence="8 12" id="KW-0012">Acyltransferase</keyword>
<evidence type="ECO:0000256" key="7">
    <source>
        <dbReference type="ARBA" id="ARBA00023186"/>
    </source>
</evidence>
<evidence type="ECO:0000256" key="6">
    <source>
        <dbReference type="ARBA" id="ARBA00023128"/>
    </source>
</evidence>